<dbReference type="Pfam" id="PF03470">
    <property type="entry name" value="zf-XS"/>
    <property type="match status" value="1"/>
</dbReference>
<organism evidence="8 9">
    <name type="scientific">Carnegiea gigantea</name>
    <dbReference type="NCBI Taxonomy" id="171969"/>
    <lineage>
        <taxon>Eukaryota</taxon>
        <taxon>Viridiplantae</taxon>
        <taxon>Streptophyta</taxon>
        <taxon>Embryophyta</taxon>
        <taxon>Tracheophyta</taxon>
        <taxon>Spermatophyta</taxon>
        <taxon>Magnoliopsida</taxon>
        <taxon>eudicotyledons</taxon>
        <taxon>Gunneridae</taxon>
        <taxon>Pentapetalae</taxon>
        <taxon>Caryophyllales</taxon>
        <taxon>Cactineae</taxon>
        <taxon>Cactaceae</taxon>
        <taxon>Cactoideae</taxon>
        <taxon>Echinocereeae</taxon>
        <taxon>Carnegiea</taxon>
    </lineage>
</organism>
<gene>
    <name evidence="8" type="ORF">Cgig2_004923</name>
</gene>
<proteinExistence type="predicted"/>
<dbReference type="InterPro" id="IPR038588">
    <property type="entry name" value="XS_domain_sf"/>
</dbReference>
<dbReference type="EMBL" id="JAKOGI010000003">
    <property type="protein sequence ID" value="KAJ8452587.1"/>
    <property type="molecule type" value="Genomic_DNA"/>
</dbReference>
<dbReference type="Proteomes" id="UP001153076">
    <property type="component" value="Unassembled WGS sequence"/>
</dbReference>
<feature type="compositionally biased region" description="Basic and acidic residues" evidence="4">
    <location>
        <begin position="217"/>
        <end position="241"/>
    </location>
</feature>
<dbReference type="InterPro" id="IPR005380">
    <property type="entry name" value="XS_domain"/>
</dbReference>
<dbReference type="InterPro" id="IPR005381">
    <property type="entry name" value="Znf-XS_domain"/>
</dbReference>
<feature type="domain" description="XS" evidence="5">
    <location>
        <begin position="263"/>
        <end position="372"/>
    </location>
</feature>
<evidence type="ECO:0000313" key="9">
    <source>
        <dbReference type="Proteomes" id="UP001153076"/>
    </source>
</evidence>
<evidence type="ECO:0000256" key="2">
    <source>
        <dbReference type="ARBA" id="ARBA00023158"/>
    </source>
</evidence>
<dbReference type="AlphaFoldDB" id="A0A9Q1KZF3"/>
<dbReference type="Pfam" id="PF03468">
    <property type="entry name" value="XS"/>
    <property type="match status" value="1"/>
</dbReference>
<protein>
    <submittedName>
        <fullName evidence="8">Uncharacterized protein</fullName>
    </submittedName>
</protein>
<feature type="compositionally biased region" description="Basic and acidic residues" evidence="4">
    <location>
        <begin position="185"/>
        <end position="200"/>
    </location>
</feature>
<dbReference type="CDD" id="cd12266">
    <property type="entry name" value="RRM_like_XS"/>
    <property type="match status" value="1"/>
</dbReference>
<dbReference type="Gene3D" id="3.30.70.2890">
    <property type="entry name" value="XS domain"/>
    <property type="match status" value="1"/>
</dbReference>
<comment type="caution">
    <text evidence="8">The sequence shown here is derived from an EMBL/GenBank/DDBJ whole genome shotgun (WGS) entry which is preliminary data.</text>
</comment>
<evidence type="ECO:0000313" key="8">
    <source>
        <dbReference type="EMBL" id="KAJ8452587.1"/>
    </source>
</evidence>
<evidence type="ECO:0000259" key="7">
    <source>
        <dbReference type="Pfam" id="PF03470"/>
    </source>
</evidence>
<keyword evidence="9" id="KW-1185">Reference proteome</keyword>
<evidence type="ECO:0000259" key="5">
    <source>
        <dbReference type="Pfam" id="PF03468"/>
    </source>
</evidence>
<dbReference type="InterPro" id="IPR045177">
    <property type="entry name" value="FDM1-5/IDN2"/>
</dbReference>
<dbReference type="PANTHER" id="PTHR21596:SF23">
    <property type="entry name" value="FACTOR OF DNA METHYLATION 4"/>
    <property type="match status" value="1"/>
</dbReference>
<sequence length="731" mass="84373">MLMAGEVHSYSCLGRGPCIQKMGHFPDEEIDISESELDDYISKVYKQLKKGEYRVKASTSYFRCPFCAAKKKQEYLYHDLFQHARGMGKSYRSENLRQKGSHLALVDYLDKYHRPRMSSKSSEKSESHARHDKYKKLVDYPVKYDGSRRSSRPSGKSESHARHDIYEKSVDYPDKCDGPGVSSKPSEKGGRHARLDKSENLVDYSNKYKHPTISSKPSEKRESHTEHDRNEKVVDYSDKDYSLSTSSKPSEGSESHVRHDKNEKFVWPWKGIIANIPVQKEGNKYVGESGSKLRDELARKGFNPLKVIPLWTHQGHSGYAVVNFNKDFVGFGNAMSFEKSFASDSHGKLDWHRERSRGDKLYGWLAREDDYYSSGIVGNHLRDNGDLKSIADLEFEDKQKTESLVTSLTKTIEVKKIQSKEMENKLQQTSASLSKLLQEKDVMIQGFNDEIKRMQEKTLKDTKSILIDHEKFKKILESRKEKLERHEKELEKREADYDNKIVKLRRLRKMNESATLEQKKADENVRALVEKHKVEKEELHKKIIDLQKQIDQRQALELQIEQLKGAAHVMEHMGRDVETQKRMDAIKEELMEKEEELEDLEQLTQALIVKERKCNDELQEARKELINGLRPSRAIRATVGVRNMGVLEEKAFEIAAKAKYPAEEAPSKAEEMISLWVKYIEDPDWHPFKIIRENGADKVGVFLTKCSSLMIENIGHQNLATELPARHGGIA</sequence>
<reference evidence="8" key="1">
    <citation type="submission" date="2022-04" db="EMBL/GenBank/DDBJ databases">
        <title>Carnegiea gigantea Genome sequencing and assembly v2.</title>
        <authorList>
            <person name="Copetti D."/>
            <person name="Sanderson M.J."/>
            <person name="Burquez A."/>
            <person name="Wojciechowski M.F."/>
        </authorList>
    </citation>
    <scope>NUCLEOTIDE SEQUENCE</scope>
    <source>
        <strain evidence="8">SGP5-SGP5p</strain>
        <tissue evidence="8">Aerial part</tissue>
    </source>
</reference>
<feature type="domain" description="Factor of DNA methylation 1-5/IDN2" evidence="6">
    <location>
        <begin position="642"/>
        <end position="698"/>
    </location>
</feature>
<feature type="compositionally biased region" description="Basic and acidic residues" evidence="4">
    <location>
        <begin position="155"/>
        <end position="177"/>
    </location>
</feature>
<keyword evidence="1 3" id="KW-0175">Coiled coil</keyword>
<evidence type="ECO:0000256" key="4">
    <source>
        <dbReference type="SAM" id="MobiDB-lite"/>
    </source>
</evidence>
<accession>A0A9Q1KZF3</accession>
<feature type="domain" description="Zinc finger-XS" evidence="7">
    <location>
        <begin position="64"/>
        <end position="106"/>
    </location>
</feature>
<dbReference type="OrthoDB" id="1892195at2759"/>
<dbReference type="InterPro" id="IPR005379">
    <property type="entry name" value="FDM1-5/IDN2_XH"/>
</dbReference>
<name>A0A9Q1KZF3_9CARY</name>
<dbReference type="GO" id="GO:0080188">
    <property type="term" value="P:gene silencing by siRNA-directed DNA methylation"/>
    <property type="evidence" value="ECO:0007669"/>
    <property type="project" value="InterPro"/>
</dbReference>
<feature type="region of interest" description="Disordered" evidence="4">
    <location>
        <begin position="115"/>
        <end position="259"/>
    </location>
</feature>
<keyword evidence="2" id="KW-0943">RNA-mediated gene silencing</keyword>
<evidence type="ECO:0000256" key="1">
    <source>
        <dbReference type="ARBA" id="ARBA00023054"/>
    </source>
</evidence>
<dbReference type="PANTHER" id="PTHR21596">
    <property type="entry name" value="RIBONUCLEASE P SUBUNIT P38"/>
    <property type="match status" value="1"/>
</dbReference>
<dbReference type="Pfam" id="PF03469">
    <property type="entry name" value="XH"/>
    <property type="match status" value="1"/>
</dbReference>
<evidence type="ECO:0000256" key="3">
    <source>
        <dbReference type="SAM" id="Coils"/>
    </source>
</evidence>
<feature type="coiled-coil region" evidence="3">
    <location>
        <begin position="419"/>
        <end position="620"/>
    </location>
</feature>
<evidence type="ECO:0000259" key="6">
    <source>
        <dbReference type="Pfam" id="PF03469"/>
    </source>
</evidence>